<protein>
    <submittedName>
        <fullName evidence="9">Drug/metabolite transporter (DMT)-like permease</fullName>
    </submittedName>
</protein>
<feature type="domain" description="EamA" evidence="8">
    <location>
        <begin position="15"/>
        <end position="154"/>
    </location>
</feature>
<organism evidence="9 10">
    <name type="scientific">Paenibacillus hunanensis</name>
    <dbReference type="NCBI Taxonomy" id="539262"/>
    <lineage>
        <taxon>Bacteria</taxon>
        <taxon>Bacillati</taxon>
        <taxon>Bacillota</taxon>
        <taxon>Bacilli</taxon>
        <taxon>Bacillales</taxon>
        <taxon>Paenibacillaceae</taxon>
        <taxon>Paenibacillus</taxon>
    </lineage>
</organism>
<feature type="domain" description="EamA" evidence="8">
    <location>
        <begin position="168"/>
        <end position="302"/>
    </location>
</feature>
<proteinExistence type="inferred from homology"/>
<keyword evidence="6 7" id="KW-0472">Membrane</keyword>
<feature type="transmembrane region" description="Helical" evidence="7">
    <location>
        <begin position="260"/>
        <end position="279"/>
    </location>
</feature>
<dbReference type="PANTHER" id="PTHR32322">
    <property type="entry name" value="INNER MEMBRANE TRANSPORTER"/>
    <property type="match status" value="1"/>
</dbReference>
<feature type="transmembrane region" description="Helical" evidence="7">
    <location>
        <begin position="51"/>
        <end position="70"/>
    </location>
</feature>
<evidence type="ECO:0000259" key="8">
    <source>
        <dbReference type="Pfam" id="PF00892"/>
    </source>
</evidence>
<evidence type="ECO:0000256" key="7">
    <source>
        <dbReference type="SAM" id="Phobius"/>
    </source>
</evidence>
<feature type="transmembrane region" description="Helical" evidence="7">
    <location>
        <begin position="141"/>
        <end position="158"/>
    </location>
</feature>
<dbReference type="SUPFAM" id="SSF103481">
    <property type="entry name" value="Multidrug resistance efflux transporter EmrE"/>
    <property type="match status" value="2"/>
</dbReference>
<evidence type="ECO:0000256" key="3">
    <source>
        <dbReference type="ARBA" id="ARBA00022475"/>
    </source>
</evidence>
<reference evidence="9 10" key="1">
    <citation type="submission" date="2023-07" db="EMBL/GenBank/DDBJ databases">
        <title>Genomic Encyclopedia of Type Strains, Phase IV (KMG-IV): sequencing the most valuable type-strain genomes for metagenomic binning, comparative biology and taxonomic classification.</title>
        <authorList>
            <person name="Goeker M."/>
        </authorList>
    </citation>
    <scope>NUCLEOTIDE SEQUENCE [LARGE SCALE GENOMIC DNA]</scope>
    <source>
        <strain evidence="9 10">DSM 22170</strain>
    </source>
</reference>
<feature type="transmembrane region" description="Helical" evidence="7">
    <location>
        <begin position="285"/>
        <end position="302"/>
    </location>
</feature>
<dbReference type="Proteomes" id="UP001185028">
    <property type="component" value="Unassembled WGS sequence"/>
</dbReference>
<dbReference type="RefSeq" id="WP_188776982.1">
    <property type="nucleotide sequence ID" value="NZ_BMMB01000008.1"/>
</dbReference>
<comment type="similarity">
    <text evidence="2">Belongs to the EamA transporter family.</text>
</comment>
<feature type="transmembrane region" description="Helical" evidence="7">
    <location>
        <begin position="228"/>
        <end position="248"/>
    </location>
</feature>
<feature type="transmembrane region" description="Helical" evidence="7">
    <location>
        <begin position="164"/>
        <end position="183"/>
    </location>
</feature>
<feature type="transmembrane region" description="Helical" evidence="7">
    <location>
        <begin position="12"/>
        <end position="31"/>
    </location>
</feature>
<name>A0ABU1IX08_9BACL</name>
<evidence type="ECO:0000256" key="2">
    <source>
        <dbReference type="ARBA" id="ARBA00007362"/>
    </source>
</evidence>
<comment type="subcellular location">
    <subcellularLocation>
        <location evidence="1">Cell membrane</location>
        <topology evidence="1">Multi-pass membrane protein</topology>
    </subcellularLocation>
</comment>
<dbReference type="InterPro" id="IPR050638">
    <property type="entry name" value="AA-Vitamin_Transporters"/>
</dbReference>
<evidence type="ECO:0000256" key="5">
    <source>
        <dbReference type="ARBA" id="ARBA00022989"/>
    </source>
</evidence>
<evidence type="ECO:0000256" key="4">
    <source>
        <dbReference type="ARBA" id="ARBA00022692"/>
    </source>
</evidence>
<evidence type="ECO:0000313" key="9">
    <source>
        <dbReference type="EMBL" id="MDR6243789.1"/>
    </source>
</evidence>
<keyword evidence="3" id="KW-1003">Cell membrane</keyword>
<evidence type="ECO:0000256" key="6">
    <source>
        <dbReference type="ARBA" id="ARBA00023136"/>
    </source>
</evidence>
<dbReference type="EMBL" id="JAVDQH010000005">
    <property type="protein sequence ID" value="MDR6243789.1"/>
    <property type="molecule type" value="Genomic_DNA"/>
</dbReference>
<feature type="transmembrane region" description="Helical" evidence="7">
    <location>
        <begin position="204"/>
        <end position="222"/>
    </location>
</feature>
<comment type="caution">
    <text evidence="9">The sequence shown here is derived from an EMBL/GenBank/DDBJ whole genome shotgun (WGS) entry which is preliminary data.</text>
</comment>
<dbReference type="InterPro" id="IPR037185">
    <property type="entry name" value="EmrE-like"/>
</dbReference>
<evidence type="ECO:0000256" key="1">
    <source>
        <dbReference type="ARBA" id="ARBA00004651"/>
    </source>
</evidence>
<dbReference type="Pfam" id="PF00892">
    <property type="entry name" value="EamA"/>
    <property type="match status" value="2"/>
</dbReference>
<keyword evidence="10" id="KW-1185">Reference proteome</keyword>
<feature type="transmembrane region" description="Helical" evidence="7">
    <location>
        <begin position="110"/>
        <end position="129"/>
    </location>
</feature>
<accession>A0ABU1IX08</accession>
<sequence length="321" mass="34673">MTTERWFTSTTGIIVSSVAATILWGSALPFIKLSYHHLGIASNDLFAQWLFAGYRFVLAGLLLMVLARLLQRKGTKPNRVRVSSLLVLALLQTFLQYVFVYAALGQGSGMTMSIIAGSVSLFQLLAVRWMMKTEQLSLRKWMGLLLGFGGIAVMGMASGNQLHVTFGIAELLMLLSALSGGVGNVLARREAAIEPVISLTGRQMFWGGLGLVMIGCASGHPFPFAWDGVGLLMLLYLALLSAGAFALWNTVMKYNEVGRVSMYLFLTPPFGVILSAVWLGERASIWSLVALVLVTASIVLVNRGRRAGQVASGNTPARKQA</sequence>
<keyword evidence="4 7" id="KW-0812">Transmembrane</keyword>
<keyword evidence="5 7" id="KW-1133">Transmembrane helix</keyword>
<gene>
    <name evidence="9" type="ORF">JOC58_001682</name>
</gene>
<dbReference type="PANTHER" id="PTHR32322:SF18">
    <property type="entry name" value="S-ADENOSYLMETHIONINE_S-ADENOSYLHOMOCYSTEINE TRANSPORTER"/>
    <property type="match status" value="1"/>
</dbReference>
<evidence type="ECO:0000313" key="10">
    <source>
        <dbReference type="Proteomes" id="UP001185028"/>
    </source>
</evidence>
<feature type="transmembrane region" description="Helical" evidence="7">
    <location>
        <begin position="82"/>
        <end position="104"/>
    </location>
</feature>
<dbReference type="InterPro" id="IPR000620">
    <property type="entry name" value="EamA_dom"/>
</dbReference>